<dbReference type="EMBL" id="CP103416">
    <property type="protein sequence ID" value="UVW34629.1"/>
    <property type="molecule type" value="Genomic_DNA"/>
</dbReference>
<dbReference type="PANTHER" id="PTHR33751:SF9">
    <property type="entry name" value="CYTOCHROME C4"/>
    <property type="match status" value="1"/>
</dbReference>
<dbReference type="PROSITE" id="PS51007">
    <property type="entry name" value="CYTC"/>
    <property type="match status" value="1"/>
</dbReference>
<gene>
    <name evidence="9" type="ORF">NYF23_11500</name>
</gene>
<evidence type="ECO:0000259" key="8">
    <source>
        <dbReference type="PROSITE" id="PS51007"/>
    </source>
</evidence>
<name>A0ABY5TLD7_9GAMM</name>
<keyword evidence="4" id="KW-0249">Electron transport</keyword>
<dbReference type="InterPro" id="IPR009056">
    <property type="entry name" value="Cyt_c-like_dom"/>
</dbReference>
<keyword evidence="7" id="KW-0732">Signal</keyword>
<keyword evidence="10" id="KW-1185">Reference proteome</keyword>
<dbReference type="SUPFAM" id="SSF46626">
    <property type="entry name" value="Cytochrome c"/>
    <property type="match status" value="1"/>
</dbReference>
<keyword evidence="3 6" id="KW-0479">Metal-binding</keyword>
<accession>A0ABY5TLD7</accession>
<keyword evidence="5 6" id="KW-0408">Iron</keyword>
<evidence type="ECO:0000256" key="7">
    <source>
        <dbReference type="SAM" id="SignalP"/>
    </source>
</evidence>
<sequence length="101" mass="10418">MKTLTNTLLAAALAVASFSALAGDPVAGKSKAMSCAGCHGVNGISNNGMWPNLAGQKEAYLASQLQMFKDGRRNNAMMSAMSKGLSDTDIANLAAYYAGLK</sequence>
<dbReference type="Gene3D" id="1.10.760.10">
    <property type="entry name" value="Cytochrome c-like domain"/>
    <property type="match status" value="1"/>
</dbReference>
<evidence type="ECO:0000256" key="4">
    <source>
        <dbReference type="ARBA" id="ARBA00022982"/>
    </source>
</evidence>
<evidence type="ECO:0000256" key="6">
    <source>
        <dbReference type="PROSITE-ProRule" id="PRU00433"/>
    </source>
</evidence>
<dbReference type="PANTHER" id="PTHR33751">
    <property type="entry name" value="CBB3-TYPE CYTOCHROME C OXIDASE SUBUNIT FIXP"/>
    <property type="match status" value="1"/>
</dbReference>
<protein>
    <submittedName>
        <fullName evidence="9">Cytochrome c</fullName>
    </submittedName>
</protein>
<feature type="domain" description="Cytochrome c" evidence="8">
    <location>
        <begin position="23"/>
        <end position="101"/>
    </location>
</feature>
<reference evidence="9" key="1">
    <citation type="submission" date="2022-08" db="EMBL/GenBank/DDBJ databases">
        <title>Catabolic pathway analysis in culturable SAR92 clade bacteria reveals their overlooked roles in DMSP degradation in coastal seas.</title>
        <authorList>
            <person name="He X."/>
            <person name="Zhang X."/>
            <person name="Zhang Y."/>
        </authorList>
    </citation>
    <scope>NUCLEOTIDE SEQUENCE</scope>
    <source>
        <strain evidence="9">H455</strain>
    </source>
</reference>
<evidence type="ECO:0000256" key="5">
    <source>
        <dbReference type="ARBA" id="ARBA00023004"/>
    </source>
</evidence>
<dbReference type="InterPro" id="IPR050597">
    <property type="entry name" value="Cytochrome_c_Oxidase_Subunit"/>
</dbReference>
<feature type="chain" id="PRO_5046250520" evidence="7">
    <location>
        <begin position="23"/>
        <end position="101"/>
    </location>
</feature>
<evidence type="ECO:0000256" key="1">
    <source>
        <dbReference type="ARBA" id="ARBA00022448"/>
    </source>
</evidence>
<feature type="signal peptide" evidence="7">
    <location>
        <begin position="1"/>
        <end position="22"/>
    </location>
</feature>
<evidence type="ECO:0000313" key="10">
    <source>
        <dbReference type="Proteomes" id="UP001059934"/>
    </source>
</evidence>
<keyword evidence="2 6" id="KW-0349">Heme</keyword>
<dbReference type="InterPro" id="IPR036909">
    <property type="entry name" value="Cyt_c-like_dom_sf"/>
</dbReference>
<evidence type="ECO:0000256" key="2">
    <source>
        <dbReference type="ARBA" id="ARBA00022617"/>
    </source>
</evidence>
<evidence type="ECO:0000256" key="3">
    <source>
        <dbReference type="ARBA" id="ARBA00022723"/>
    </source>
</evidence>
<keyword evidence="1" id="KW-0813">Transport</keyword>
<organism evidence="9 10">
    <name type="scientific">SAR92 clade bacterium H455</name>
    <dbReference type="NCBI Taxonomy" id="2974818"/>
    <lineage>
        <taxon>Bacteria</taxon>
        <taxon>Pseudomonadati</taxon>
        <taxon>Pseudomonadota</taxon>
        <taxon>Gammaproteobacteria</taxon>
        <taxon>Cellvibrionales</taxon>
        <taxon>Porticoccaceae</taxon>
        <taxon>SAR92 clade</taxon>
    </lineage>
</organism>
<dbReference type="Proteomes" id="UP001059934">
    <property type="component" value="Chromosome"/>
</dbReference>
<evidence type="ECO:0000313" key="9">
    <source>
        <dbReference type="EMBL" id="UVW34629.1"/>
    </source>
</evidence>
<dbReference type="Pfam" id="PF00034">
    <property type="entry name" value="Cytochrom_C"/>
    <property type="match status" value="1"/>
</dbReference>
<proteinExistence type="predicted"/>